<dbReference type="InterPro" id="IPR057666">
    <property type="entry name" value="DrpA_SLOG"/>
</dbReference>
<dbReference type="InterPro" id="IPR003488">
    <property type="entry name" value="DprA"/>
</dbReference>
<accession>A0A553V1G2</accession>
<dbReference type="RefSeq" id="WP_120947363.1">
    <property type="nucleotide sequence ID" value="NZ_QXQP01000007.1"/>
</dbReference>
<dbReference type="NCBIfam" id="TIGR00732">
    <property type="entry name" value="dprA"/>
    <property type="match status" value="1"/>
</dbReference>
<evidence type="ECO:0000313" key="4">
    <source>
        <dbReference type="Proteomes" id="UP000319322"/>
    </source>
</evidence>
<sequence length="266" mass="29262">MALASGFIFEPLALEIKGLKDAPKTLYCVGNTRLLDAPCKIAIVGTRKPSLYTRHTTAQLAKQIARMGGVVVSGGALGVDISAQKNALPATIMLAPCSLDYIYPPSNAPIIRQIAQEGLIISEYAKNFLPYRHSFLERNRLVVALSDVVVIAEANMHSGSMVSARLALEQQKPLFVLPQRLGESLGTQGLLEQNKAQAIYDLEHFCTRLAQDYGLKPPREPESSDFLRFCSQRPSFEEAYAIYGDFLLEQELLGVIKRQDGRVILA</sequence>
<dbReference type="PANTHER" id="PTHR43022">
    <property type="entry name" value="PROTEIN SMF"/>
    <property type="match status" value="1"/>
</dbReference>
<reference evidence="3 4" key="2">
    <citation type="submission" date="2019-07" db="EMBL/GenBank/DDBJ databases">
        <title>Helicobacter labacensis sp. nov., Helicobacter mehlei sp. nov. and Helicobacter vulpis sp. nov., isolated from gastric mucosa of red fox (Vulpis vulpis).</title>
        <authorList>
            <person name="Kusar D."/>
            <person name="Gruntar I."/>
            <person name="Pate M."/>
            <person name="Zajc U."/>
            <person name="Ocepek M."/>
        </authorList>
    </citation>
    <scope>NUCLEOTIDE SEQUENCE [LARGE SCALE GENOMIC DNA]</scope>
    <source>
        <strain evidence="3 4">L8b</strain>
    </source>
</reference>
<dbReference type="EMBL" id="VKGC01000003">
    <property type="protein sequence ID" value="TSA86254.1"/>
    <property type="molecule type" value="Genomic_DNA"/>
</dbReference>
<dbReference type="SUPFAM" id="SSF102405">
    <property type="entry name" value="MCP/YpsA-like"/>
    <property type="match status" value="1"/>
</dbReference>
<dbReference type="GO" id="GO:0009294">
    <property type="term" value="P:DNA-mediated transformation"/>
    <property type="evidence" value="ECO:0007669"/>
    <property type="project" value="InterPro"/>
</dbReference>
<proteinExistence type="inferred from homology"/>
<dbReference type="PANTHER" id="PTHR43022:SF1">
    <property type="entry name" value="PROTEIN SMF"/>
    <property type="match status" value="1"/>
</dbReference>
<evidence type="ECO:0000313" key="3">
    <source>
        <dbReference type="EMBL" id="TSA86254.1"/>
    </source>
</evidence>
<organism evidence="3 4">
    <name type="scientific">Helicobacter mehlei</name>
    <dbReference type="NCBI Taxonomy" id="2316080"/>
    <lineage>
        <taxon>Bacteria</taxon>
        <taxon>Pseudomonadati</taxon>
        <taxon>Campylobacterota</taxon>
        <taxon>Epsilonproteobacteria</taxon>
        <taxon>Campylobacterales</taxon>
        <taxon>Helicobacteraceae</taxon>
        <taxon>Helicobacter</taxon>
    </lineage>
</organism>
<evidence type="ECO:0000259" key="2">
    <source>
        <dbReference type="Pfam" id="PF02481"/>
    </source>
</evidence>
<protein>
    <submittedName>
        <fullName evidence="3">DNA-protecting protein DprA</fullName>
    </submittedName>
</protein>
<dbReference type="OrthoDB" id="9785707at2"/>
<gene>
    <name evidence="3" type="primary">dprA</name>
    <name evidence="3" type="ORF">FNE76_01880</name>
</gene>
<keyword evidence="4" id="KW-1185">Reference proteome</keyword>
<reference evidence="4" key="1">
    <citation type="submission" date="2019-07" db="EMBL/GenBank/DDBJ databases">
        <title>Helicobacter labacensis sp. nov., Helicobacter mehlei sp. nov. and Helicobacter vulpis sp. nov., isolated from gastric mucosa of red fox (Vulpis vulpis).</title>
        <authorList>
            <person name="Papic B."/>
        </authorList>
    </citation>
    <scope>NUCLEOTIDE SEQUENCE [LARGE SCALE GENOMIC DNA]</scope>
    <source>
        <strain evidence="4">L8b</strain>
    </source>
</reference>
<reference evidence="3 4" key="3">
    <citation type="submission" date="2019-07" db="EMBL/GenBank/DDBJ databases">
        <authorList>
            <person name="Papic B."/>
        </authorList>
    </citation>
    <scope>NUCLEOTIDE SEQUENCE [LARGE SCALE GENOMIC DNA]</scope>
    <source>
        <strain evidence="3 4">L8b</strain>
    </source>
</reference>
<evidence type="ECO:0000256" key="1">
    <source>
        <dbReference type="ARBA" id="ARBA00006525"/>
    </source>
</evidence>
<feature type="domain" description="Smf/DprA SLOG" evidence="2">
    <location>
        <begin position="16"/>
        <end position="208"/>
    </location>
</feature>
<dbReference type="Gene3D" id="3.40.50.450">
    <property type="match status" value="1"/>
</dbReference>
<dbReference type="Pfam" id="PF02481">
    <property type="entry name" value="DNA_processg_A"/>
    <property type="match status" value="1"/>
</dbReference>
<dbReference type="AlphaFoldDB" id="A0A553V1G2"/>
<name>A0A553V1G2_9HELI</name>
<dbReference type="Proteomes" id="UP000319322">
    <property type="component" value="Unassembled WGS sequence"/>
</dbReference>
<comment type="similarity">
    <text evidence="1">Belongs to the DprA/Smf family.</text>
</comment>
<comment type="caution">
    <text evidence="3">The sequence shown here is derived from an EMBL/GenBank/DDBJ whole genome shotgun (WGS) entry which is preliminary data.</text>
</comment>